<dbReference type="Gene3D" id="3.30.300.30">
    <property type="match status" value="1"/>
</dbReference>
<gene>
    <name evidence="8" type="ORF">EZV62_019491</name>
</gene>
<evidence type="ECO:0000259" key="7">
    <source>
        <dbReference type="Pfam" id="PF13193"/>
    </source>
</evidence>
<accession>A0A5C7HCF4</accession>
<dbReference type="PANTHER" id="PTHR24096:SF149">
    <property type="entry name" value="AMP-BINDING DOMAIN-CONTAINING PROTEIN-RELATED"/>
    <property type="match status" value="1"/>
</dbReference>
<reference evidence="9" key="1">
    <citation type="journal article" date="2019" name="Gigascience">
        <title>De novo genome assembly of the endangered Acer yangbiense, a plant species with extremely small populations endemic to Yunnan Province, China.</title>
        <authorList>
            <person name="Yang J."/>
            <person name="Wariss H.M."/>
            <person name="Tao L."/>
            <person name="Zhang R."/>
            <person name="Yun Q."/>
            <person name="Hollingsworth P."/>
            <person name="Dao Z."/>
            <person name="Luo G."/>
            <person name="Guo H."/>
            <person name="Ma Y."/>
            <person name="Sun W."/>
        </authorList>
    </citation>
    <scope>NUCLEOTIDE SEQUENCE [LARGE SCALE GENOMIC DNA]</scope>
    <source>
        <strain evidence="9">cv. Malutang</strain>
    </source>
</reference>
<evidence type="ECO:0000313" key="9">
    <source>
        <dbReference type="Proteomes" id="UP000323000"/>
    </source>
</evidence>
<comment type="similarity">
    <text evidence="1">Belongs to the ATP-dependent AMP-binding enzyme family.</text>
</comment>
<comment type="caution">
    <text evidence="8">The sequence shown here is derived from an EMBL/GenBank/DDBJ whole genome shotgun (WGS) entry which is preliminary data.</text>
</comment>
<evidence type="ECO:0000256" key="1">
    <source>
        <dbReference type="ARBA" id="ARBA00006432"/>
    </source>
</evidence>
<dbReference type="Gene3D" id="3.40.50.12780">
    <property type="entry name" value="N-terminal domain of ligase-like"/>
    <property type="match status" value="1"/>
</dbReference>
<dbReference type="InterPro" id="IPR045851">
    <property type="entry name" value="AMP-bd_C_sf"/>
</dbReference>
<keyword evidence="5" id="KW-1133">Transmembrane helix</keyword>
<dbReference type="CDD" id="cd05904">
    <property type="entry name" value="4CL"/>
    <property type="match status" value="1"/>
</dbReference>
<evidence type="ECO:0000259" key="6">
    <source>
        <dbReference type="Pfam" id="PF00501"/>
    </source>
</evidence>
<dbReference type="PROSITE" id="PS00455">
    <property type="entry name" value="AMP_BINDING"/>
    <property type="match status" value="1"/>
</dbReference>
<feature type="transmembrane region" description="Helical" evidence="5">
    <location>
        <begin position="238"/>
        <end position="261"/>
    </location>
</feature>
<feature type="domain" description="AMP-binding enzyme C-terminal" evidence="7">
    <location>
        <begin position="509"/>
        <end position="579"/>
    </location>
</feature>
<keyword evidence="5" id="KW-0472">Membrane</keyword>
<dbReference type="GO" id="GO:0006744">
    <property type="term" value="P:ubiquinone biosynthetic process"/>
    <property type="evidence" value="ECO:0007669"/>
    <property type="project" value="TreeGrafter"/>
</dbReference>
<protein>
    <recommendedName>
        <fullName evidence="2">4-coumarate--CoA ligase</fullName>
        <ecNumber evidence="2">6.2.1.12</ecNumber>
    </recommendedName>
</protein>
<sequence length="593" mass="65347">MAKLSETYPKWYSAKRGINHSKHPSIELPTHTYLDVVSFIFSHQHTGISALIDSSSGYSLSYAELFPLVKSMASALQSRGISQGDVVLLLLPNSIYYPIIFLAVLYLGAIVTAMNPLSSVSEIKKQVTDCNVHLAFTVHQNVENLKALGISIITVPENLDIDSKQVQFSDFYELVSGNFDLVTKPVIRQQDTAAILYSSGTTGASKGAVLTHRNFIAVVELFVKFEASQYEYLSSENVYLAVLPMFHIYGLSLFVLGLLSLGSSIVVMKKFETNEMVRMIERYRVTHLPVVPPILMALTKGAKGMRGDSLKSLKQVSSGAAPLNRKIIENFVQAFPHVDLIQGYGMTESTAVGTRGFNTKDYCKYSSIGLLAPNTQAKVINWDNGSCLPPGHSGELWLRGPAIMKEYMNNAEATMSSIDSDGWLHTGDIVYFDQDGYLYIVDRIKEIIKYKGFQISPADLEAVLICHPEIVDVAVTAQYKAMLLPSGINKMVGGFLAADWMGKACPLTVNGAMDEESGEIPVAFVVRRHGSSLTQDAVIDYLAQQVIHSELTDFHAVAPYKKVKKVVFTHSIPKSAAGKILRRELRKLLSSRL</sequence>
<organism evidence="8 9">
    <name type="scientific">Acer yangbiense</name>
    <dbReference type="NCBI Taxonomy" id="1000413"/>
    <lineage>
        <taxon>Eukaryota</taxon>
        <taxon>Viridiplantae</taxon>
        <taxon>Streptophyta</taxon>
        <taxon>Embryophyta</taxon>
        <taxon>Tracheophyta</taxon>
        <taxon>Spermatophyta</taxon>
        <taxon>Magnoliopsida</taxon>
        <taxon>eudicotyledons</taxon>
        <taxon>Gunneridae</taxon>
        <taxon>Pentapetalae</taxon>
        <taxon>rosids</taxon>
        <taxon>malvids</taxon>
        <taxon>Sapindales</taxon>
        <taxon>Sapindaceae</taxon>
        <taxon>Hippocastanoideae</taxon>
        <taxon>Acereae</taxon>
        <taxon>Acer</taxon>
    </lineage>
</organism>
<dbReference type="InterPro" id="IPR000873">
    <property type="entry name" value="AMP-dep_synth/lig_dom"/>
</dbReference>
<keyword evidence="5" id="KW-0812">Transmembrane</keyword>
<feature type="transmembrane region" description="Helical" evidence="5">
    <location>
        <begin position="95"/>
        <end position="117"/>
    </location>
</feature>
<dbReference type="EMBL" id="VAHF01000009">
    <property type="protein sequence ID" value="TXG54235.1"/>
    <property type="molecule type" value="Genomic_DNA"/>
</dbReference>
<evidence type="ECO:0000256" key="3">
    <source>
        <dbReference type="ARBA" id="ARBA00022598"/>
    </source>
</evidence>
<dbReference type="AlphaFoldDB" id="A0A5C7HCF4"/>
<proteinExistence type="inferred from homology"/>
<dbReference type="Proteomes" id="UP000323000">
    <property type="component" value="Chromosome 9"/>
</dbReference>
<dbReference type="PANTHER" id="PTHR24096">
    <property type="entry name" value="LONG-CHAIN-FATTY-ACID--COA LIGASE"/>
    <property type="match status" value="1"/>
</dbReference>
<dbReference type="FunFam" id="3.40.50.12780:FF:000003">
    <property type="entry name" value="Long-chain-fatty-acid--CoA ligase FadD"/>
    <property type="match status" value="1"/>
</dbReference>
<keyword evidence="9" id="KW-1185">Reference proteome</keyword>
<evidence type="ECO:0000256" key="5">
    <source>
        <dbReference type="SAM" id="Phobius"/>
    </source>
</evidence>
<dbReference type="InterPro" id="IPR025110">
    <property type="entry name" value="AMP-bd_C"/>
</dbReference>
<dbReference type="OrthoDB" id="10253869at2759"/>
<dbReference type="InterPro" id="IPR042099">
    <property type="entry name" value="ANL_N_sf"/>
</dbReference>
<dbReference type="InterPro" id="IPR020845">
    <property type="entry name" value="AMP-binding_CS"/>
</dbReference>
<dbReference type="Pfam" id="PF13193">
    <property type="entry name" value="AMP-binding_C"/>
    <property type="match status" value="1"/>
</dbReference>
<evidence type="ECO:0000313" key="8">
    <source>
        <dbReference type="EMBL" id="TXG54235.1"/>
    </source>
</evidence>
<feature type="domain" description="AMP-dependent synthetase/ligase" evidence="6">
    <location>
        <begin position="45"/>
        <end position="407"/>
    </location>
</feature>
<evidence type="ECO:0000256" key="2">
    <source>
        <dbReference type="ARBA" id="ARBA00012959"/>
    </source>
</evidence>
<dbReference type="EC" id="6.2.1.12" evidence="2"/>
<dbReference type="Pfam" id="PF00501">
    <property type="entry name" value="AMP-binding"/>
    <property type="match status" value="1"/>
</dbReference>
<evidence type="ECO:0000256" key="4">
    <source>
        <dbReference type="ARBA" id="ARBA00034252"/>
    </source>
</evidence>
<keyword evidence="3" id="KW-0436">Ligase</keyword>
<dbReference type="GO" id="GO:0005777">
    <property type="term" value="C:peroxisome"/>
    <property type="evidence" value="ECO:0007669"/>
    <property type="project" value="TreeGrafter"/>
</dbReference>
<dbReference type="SUPFAM" id="SSF56801">
    <property type="entry name" value="Acetyl-CoA synthetase-like"/>
    <property type="match status" value="1"/>
</dbReference>
<dbReference type="GO" id="GO:0016207">
    <property type="term" value="F:4-coumarate-CoA ligase activity"/>
    <property type="evidence" value="ECO:0007669"/>
    <property type="project" value="UniProtKB-EC"/>
</dbReference>
<name>A0A5C7HCF4_9ROSI</name>
<comment type="catalytic activity">
    <reaction evidence="4">
        <text>(E)-4-coumarate + ATP + CoA = (E)-4-coumaroyl-CoA + AMP + diphosphate</text>
        <dbReference type="Rhea" id="RHEA:19641"/>
        <dbReference type="ChEBI" id="CHEBI:12876"/>
        <dbReference type="ChEBI" id="CHEBI:30616"/>
        <dbReference type="ChEBI" id="CHEBI:33019"/>
        <dbReference type="ChEBI" id="CHEBI:57287"/>
        <dbReference type="ChEBI" id="CHEBI:85008"/>
        <dbReference type="ChEBI" id="CHEBI:456215"/>
        <dbReference type="EC" id="6.2.1.12"/>
    </reaction>
    <physiologicalReaction direction="left-to-right" evidence="4">
        <dbReference type="Rhea" id="RHEA:19642"/>
    </physiologicalReaction>
</comment>